<dbReference type="AlphaFoldDB" id="A0A8H3E9C4"/>
<feature type="signal peptide" evidence="2">
    <location>
        <begin position="1"/>
        <end position="19"/>
    </location>
</feature>
<organism evidence="3 4">
    <name type="scientific">Rhizoctonia solani</name>
    <dbReference type="NCBI Taxonomy" id="456999"/>
    <lineage>
        <taxon>Eukaryota</taxon>
        <taxon>Fungi</taxon>
        <taxon>Dikarya</taxon>
        <taxon>Basidiomycota</taxon>
        <taxon>Agaricomycotina</taxon>
        <taxon>Agaricomycetes</taxon>
        <taxon>Cantharellales</taxon>
        <taxon>Ceratobasidiaceae</taxon>
        <taxon>Rhizoctonia</taxon>
    </lineage>
</organism>
<comment type="caution">
    <text evidence="3">The sequence shown here is derived from an EMBL/GenBank/DDBJ whole genome shotgun (WGS) entry which is preliminary data.</text>
</comment>
<evidence type="ECO:0000313" key="3">
    <source>
        <dbReference type="EMBL" id="CAE7196637.1"/>
    </source>
</evidence>
<evidence type="ECO:0000313" key="4">
    <source>
        <dbReference type="Proteomes" id="UP000663827"/>
    </source>
</evidence>
<dbReference type="EMBL" id="CAJNJQ010003328">
    <property type="protein sequence ID" value="CAE7196637.1"/>
    <property type="molecule type" value="Genomic_DNA"/>
</dbReference>
<reference evidence="3" key="1">
    <citation type="submission" date="2021-01" db="EMBL/GenBank/DDBJ databases">
        <authorList>
            <person name="Kaushik A."/>
        </authorList>
    </citation>
    <scope>NUCLEOTIDE SEQUENCE</scope>
    <source>
        <strain evidence="3">AG5</strain>
    </source>
</reference>
<gene>
    <name evidence="3" type="ORF">RDB_LOCUS133540</name>
</gene>
<feature type="compositionally biased region" description="Low complexity" evidence="1">
    <location>
        <begin position="84"/>
        <end position="104"/>
    </location>
</feature>
<feature type="compositionally biased region" description="Polar residues" evidence="1">
    <location>
        <begin position="49"/>
        <end position="83"/>
    </location>
</feature>
<evidence type="ECO:0000256" key="1">
    <source>
        <dbReference type="SAM" id="MobiDB-lite"/>
    </source>
</evidence>
<accession>A0A8H3E9C4</accession>
<keyword evidence="2" id="KW-0732">Signal</keyword>
<name>A0A8H3E9C4_9AGAM</name>
<feature type="region of interest" description="Disordered" evidence="1">
    <location>
        <begin position="49"/>
        <end position="104"/>
    </location>
</feature>
<feature type="chain" id="PRO_5034161820" evidence="2">
    <location>
        <begin position="20"/>
        <end position="143"/>
    </location>
</feature>
<evidence type="ECO:0000256" key="2">
    <source>
        <dbReference type="SAM" id="SignalP"/>
    </source>
</evidence>
<sequence length="143" mass="14328">MKLVPFLALAASYASYSFAQQPSTSDTEIMTIQPVTPILPSSLVTRTSTRLGGSQVEPTSFSTSRLTISDVSTDRPTPTTASGSVTTIPSASATSPTSGSAVASASSAASSPTATSNAALEHNLASPIGLLGILVALSSVILL</sequence>
<protein>
    <submittedName>
        <fullName evidence="3">Uncharacterized protein</fullName>
    </submittedName>
</protein>
<proteinExistence type="predicted"/>
<dbReference type="Proteomes" id="UP000663827">
    <property type="component" value="Unassembled WGS sequence"/>
</dbReference>